<dbReference type="Proteomes" id="UP001141253">
    <property type="component" value="Chromosome 6"/>
</dbReference>
<evidence type="ECO:0000313" key="1">
    <source>
        <dbReference type="EMBL" id="KAJ6381515.1"/>
    </source>
</evidence>
<comment type="caution">
    <text evidence="1">The sequence shown here is derived from an EMBL/GenBank/DDBJ whole genome shotgun (WGS) entry which is preliminary data.</text>
</comment>
<proteinExistence type="predicted"/>
<name>A0ABQ9BBV5_9ROSI</name>
<reference evidence="1" key="1">
    <citation type="submission" date="2022-10" db="EMBL/GenBank/DDBJ databases">
        <authorList>
            <person name="Hyden B.L."/>
            <person name="Feng K."/>
            <person name="Yates T."/>
            <person name="Jawdy S."/>
            <person name="Smart L.B."/>
            <person name="Muchero W."/>
        </authorList>
    </citation>
    <scope>NUCLEOTIDE SEQUENCE</scope>
    <source>
        <tissue evidence="1">Shoot tip</tissue>
    </source>
</reference>
<organism evidence="1 2">
    <name type="scientific">Salix suchowensis</name>
    <dbReference type="NCBI Taxonomy" id="1278906"/>
    <lineage>
        <taxon>Eukaryota</taxon>
        <taxon>Viridiplantae</taxon>
        <taxon>Streptophyta</taxon>
        <taxon>Embryophyta</taxon>
        <taxon>Tracheophyta</taxon>
        <taxon>Spermatophyta</taxon>
        <taxon>Magnoliopsida</taxon>
        <taxon>eudicotyledons</taxon>
        <taxon>Gunneridae</taxon>
        <taxon>Pentapetalae</taxon>
        <taxon>rosids</taxon>
        <taxon>fabids</taxon>
        <taxon>Malpighiales</taxon>
        <taxon>Salicaceae</taxon>
        <taxon>Saliceae</taxon>
        <taxon>Salix</taxon>
    </lineage>
</organism>
<accession>A0ABQ9BBV5</accession>
<reference evidence="1" key="2">
    <citation type="journal article" date="2023" name="Int. J. Mol. Sci.">
        <title>De Novo Assembly and Annotation of 11 Diverse Shrub Willow (Salix) Genomes Reveals Novel Gene Organization in Sex-Linked Regions.</title>
        <authorList>
            <person name="Hyden B."/>
            <person name="Feng K."/>
            <person name="Yates T.B."/>
            <person name="Jawdy S."/>
            <person name="Cereghino C."/>
            <person name="Smart L.B."/>
            <person name="Muchero W."/>
        </authorList>
    </citation>
    <scope>NUCLEOTIDE SEQUENCE</scope>
    <source>
        <tissue evidence="1">Shoot tip</tissue>
    </source>
</reference>
<keyword evidence="2" id="KW-1185">Reference proteome</keyword>
<gene>
    <name evidence="1" type="ORF">OIU77_030238</name>
</gene>
<protein>
    <submittedName>
        <fullName evidence="1">Uncharacterized protein</fullName>
    </submittedName>
</protein>
<sequence>MKEAQFKSFHVVDIISLDKNRNILLRSSFNNSKTPQTRLSELMVSSLRATQVKSWI</sequence>
<dbReference type="EMBL" id="JAPFFI010000009">
    <property type="protein sequence ID" value="KAJ6381515.1"/>
    <property type="molecule type" value="Genomic_DNA"/>
</dbReference>
<evidence type="ECO:0000313" key="2">
    <source>
        <dbReference type="Proteomes" id="UP001141253"/>
    </source>
</evidence>